<dbReference type="Pfam" id="PF02481">
    <property type="entry name" value="DNA_processg_A"/>
    <property type="match status" value="1"/>
</dbReference>
<feature type="domain" description="Smf/DprA SLOG" evidence="2">
    <location>
        <begin position="84"/>
        <end position="291"/>
    </location>
</feature>
<accession>A0ABS1H5S4</accession>
<comment type="similarity">
    <text evidence="1">Belongs to the DprA/Smf family.</text>
</comment>
<dbReference type="PANTHER" id="PTHR43022">
    <property type="entry name" value="PROTEIN SMF"/>
    <property type="match status" value="1"/>
</dbReference>
<dbReference type="SUPFAM" id="SSF102405">
    <property type="entry name" value="MCP/YpsA-like"/>
    <property type="match status" value="1"/>
</dbReference>
<name>A0ABS1H5S4_9BACL</name>
<dbReference type="EMBL" id="JAEOAH010000005">
    <property type="protein sequence ID" value="MBK3494403.1"/>
    <property type="molecule type" value="Genomic_DNA"/>
</dbReference>
<sequence length="296" mass="33253">MNEKQLTHRLLALHYVFPVPLNRLAPLFQVDAELEALEHMSTQRITKLLKLSYEKANKLKSAYIKMLETPLLQAYEQKSITPIPYYHPLFPKTLFDLCDPPACLYVKGQVELLYNERKMAIVGSRKATAYTEKALQCIMPPLVEHDYIVVSGLAKGADRMAHESAITNGGKTIAVLGHGLFHLYPKENAKLAEIISQNHLLVTEYPPYIGPKRWYFPMRNRIISGMSKAILVTEAAEKSGTSSTMDHALEHGKDIFVVPGDITSKLSLGPHKLLSEGATPVWNGYQIVAELERNFV</sequence>
<dbReference type="Proteomes" id="UP000618943">
    <property type="component" value="Unassembled WGS sequence"/>
</dbReference>
<dbReference type="InterPro" id="IPR003488">
    <property type="entry name" value="DprA"/>
</dbReference>
<gene>
    <name evidence="3" type="primary">dprA</name>
    <name evidence="3" type="ORF">JFL43_05920</name>
</gene>
<dbReference type="InterPro" id="IPR057666">
    <property type="entry name" value="DrpA_SLOG"/>
</dbReference>
<evidence type="ECO:0000259" key="2">
    <source>
        <dbReference type="Pfam" id="PF02481"/>
    </source>
</evidence>
<organism evidence="3 4">
    <name type="scientific">Viridibacillus soli</name>
    <dbReference type="NCBI Taxonomy" id="2798301"/>
    <lineage>
        <taxon>Bacteria</taxon>
        <taxon>Bacillati</taxon>
        <taxon>Bacillota</taxon>
        <taxon>Bacilli</taxon>
        <taxon>Bacillales</taxon>
        <taxon>Caryophanaceae</taxon>
        <taxon>Viridibacillus</taxon>
    </lineage>
</organism>
<dbReference type="Gene3D" id="3.40.50.450">
    <property type="match status" value="1"/>
</dbReference>
<evidence type="ECO:0000313" key="4">
    <source>
        <dbReference type="Proteomes" id="UP000618943"/>
    </source>
</evidence>
<dbReference type="RefSeq" id="WP_200748299.1">
    <property type="nucleotide sequence ID" value="NZ_JAEOAH010000005.1"/>
</dbReference>
<proteinExistence type="inferred from homology"/>
<comment type="caution">
    <text evidence="3">The sequence shown here is derived from an EMBL/GenBank/DDBJ whole genome shotgun (WGS) entry which is preliminary data.</text>
</comment>
<evidence type="ECO:0000256" key="1">
    <source>
        <dbReference type="ARBA" id="ARBA00006525"/>
    </source>
</evidence>
<dbReference type="PANTHER" id="PTHR43022:SF1">
    <property type="entry name" value="PROTEIN SMF"/>
    <property type="match status" value="1"/>
</dbReference>
<protein>
    <submittedName>
        <fullName evidence="3">DNA-protecting protein DprA</fullName>
    </submittedName>
</protein>
<dbReference type="NCBIfam" id="TIGR00732">
    <property type="entry name" value="dprA"/>
    <property type="match status" value="1"/>
</dbReference>
<reference evidence="3 4" key="1">
    <citation type="submission" date="2020-12" db="EMBL/GenBank/DDBJ databases">
        <title>YIM B01967 draft genome.</title>
        <authorList>
            <person name="Yan X."/>
        </authorList>
    </citation>
    <scope>NUCLEOTIDE SEQUENCE [LARGE SCALE GENOMIC DNA]</scope>
    <source>
        <strain evidence="3 4">YIM B01967</strain>
    </source>
</reference>
<evidence type="ECO:0000313" key="3">
    <source>
        <dbReference type="EMBL" id="MBK3494403.1"/>
    </source>
</evidence>
<keyword evidence="4" id="KW-1185">Reference proteome</keyword>